<reference evidence="1 2" key="1">
    <citation type="journal article" date="2020" name="mSystems">
        <title>Defining Genomic and Predicted Metabolic Features of the Acetobacterium Genus.</title>
        <authorList>
            <person name="Ross D.E."/>
            <person name="Marshall C.W."/>
            <person name="Gulliver D."/>
            <person name="May H.D."/>
            <person name="Norman R.S."/>
        </authorList>
    </citation>
    <scope>NUCLEOTIDE SEQUENCE [LARGE SCALE GENOMIC DNA]</scope>
    <source>
        <strain evidence="1 2">DSM 8238</strain>
    </source>
</reference>
<name>A0ABR6WSH8_9FIRM</name>
<dbReference type="RefSeq" id="WP_186841399.1">
    <property type="nucleotide sequence ID" value="NZ_WJBC01000003.1"/>
</dbReference>
<dbReference type="SUPFAM" id="SSF52309">
    <property type="entry name" value="N-(deoxy)ribosyltransferase-like"/>
    <property type="match status" value="1"/>
</dbReference>
<sequence length="136" mass="15225">MRIYIAASWKHQHAVEMLTDLLESRGHTILSWIREGRPEEAFLSQKELARFIESAEGKRVFDFCITSVTTADLVIYVGASGCDAWAEIGTAYGSHIPILGLKAKSEQVGIMRHMIKNWYSSISELLAAVDAIKLEK</sequence>
<keyword evidence="2" id="KW-1185">Reference proteome</keyword>
<dbReference type="Gene3D" id="3.40.50.450">
    <property type="match status" value="1"/>
</dbReference>
<gene>
    <name evidence="1" type="ORF">GH808_03450</name>
</gene>
<protein>
    <recommendedName>
        <fullName evidence="3">Nucleoside 2-deoxyribosyltransferase</fullName>
    </recommendedName>
</protein>
<evidence type="ECO:0000313" key="1">
    <source>
        <dbReference type="EMBL" id="MBC3803490.1"/>
    </source>
</evidence>
<dbReference type="EMBL" id="WJBC01000003">
    <property type="protein sequence ID" value="MBC3803490.1"/>
    <property type="molecule type" value="Genomic_DNA"/>
</dbReference>
<evidence type="ECO:0000313" key="2">
    <source>
        <dbReference type="Proteomes" id="UP000603234"/>
    </source>
</evidence>
<comment type="caution">
    <text evidence="1">The sequence shown here is derived from an EMBL/GenBank/DDBJ whole genome shotgun (WGS) entry which is preliminary data.</text>
</comment>
<dbReference type="Proteomes" id="UP000603234">
    <property type="component" value="Unassembled WGS sequence"/>
</dbReference>
<proteinExistence type="predicted"/>
<accession>A0ABR6WSH8</accession>
<evidence type="ECO:0008006" key="3">
    <source>
        <dbReference type="Google" id="ProtNLM"/>
    </source>
</evidence>
<organism evidence="1 2">
    <name type="scientific">Acetobacterium fimetarium</name>
    <dbReference type="NCBI Taxonomy" id="52691"/>
    <lineage>
        <taxon>Bacteria</taxon>
        <taxon>Bacillati</taxon>
        <taxon>Bacillota</taxon>
        <taxon>Clostridia</taxon>
        <taxon>Eubacteriales</taxon>
        <taxon>Eubacteriaceae</taxon>
        <taxon>Acetobacterium</taxon>
    </lineage>
</organism>